<keyword evidence="2" id="KW-1185">Reference proteome</keyword>
<evidence type="ECO:0000313" key="2">
    <source>
        <dbReference type="Proteomes" id="UP000043763"/>
    </source>
</evidence>
<dbReference type="AlphaFoldDB" id="A0A0G4K4J7"/>
<name>A0A0G4K4J7_9SPIR</name>
<reference evidence="2" key="1">
    <citation type="submission" date="2015-04" db="EMBL/GenBank/DDBJ databases">
        <authorList>
            <person name="Mushtaq Mamoona"/>
        </authorList>
    </citation>
    <scope>NUCLEOTIDE SEQUENCE [LARGE SCALE GENOMIC DNA]</scope>
    <source>
        <strain evidence="2">AN4859/03</strain>
    </source>
</reference>
<dbReference type="EMBL" id="CVLB01000001">
    <property type="protein sequence ID" value="CRF31955.1"/>
    <property type="molecule type" value="Genomic_DNA"/>
</dbReference>
<dbReference type="RefSeq" id="WP_048593618.1">
    <property type="nucleotide sequence ID" value="NZ_CVLB01000001.1"/>
</dbReference>
<protein>
    <submittedName>
        <fullName evidence="1">Uncharacterized protein</fullName>
    </submittedName>
</protein>
<dbReference type="OrthoDB" id="9856140at2"/>
<organism evidence="1 2">
    <name type="scientific">Brachyspira suanatina</name>
    <dbReference type="NCBI Taxonomy" id="381802"/>
    <lineage>
        <taxon>Bacteria</taxon>
        <taxon>Pseudomonadati</taxon>
        <taxon>Spirochaetota</taxon>
        <taxon>Spirochaetia</taxon>
        <taxon>Brachyspirales</taxon>
        <taxon>Brachyspiraceae</taxon>
        <taxon>Brachyspira</taxon>
    </lineage>
</organism>
<gene>
    <name evidence="1" type="ORF">BRSU_0479</name>
</gene>
<dbReference type="Proteomes" id="UP000043763">
    <property type="component" value="Unassembled WGS sequence"/>
</dbReference>
<sequence>MLNNLYFINIIDYEEYKKYNCFKLEELINYICDLIQDEEKFINIEESIKEFEVYKLIIKEIEPIKESKIIYDRYKLFYLFLEEEYKLSCEELSDIIRKINNFYNIYKQIEIPIKN</sequence>
<proteinExistence type="predicted"/>
<evidence type="ECO:0000313" key="1">
    <source>
        <dbReference type="EMBL" id="CRF31955.1"/>
    </source>
</evidence>
<accession>A0A0G4K4J7</accession>